<dbReference type="InterPro" id="IPR003582">
    <property type="entry name" value="ShKT_dom"/>
</dbReference>
<proteinExistence type="predicted"/>
<evidence type="ECO:0000259" key="3">
    <source>
        <dbReference type="PROSITE" id="PS51670"/>
    </source>
</evidence>
<keyword evidence="1" id="KW-1015">Disulfide bond</keyword>
<feature type="compositionally biased region" description="Low complexity" evidence="2">
    <location>
        <begin position="111"/>
        <end position="127"/>
    </location>
</feature>
<dbReference type="PROSITE" id="PS51670">
    <property type="entry name" value="SHKT"/>
    <property type="match status" value="2"/>
</dbReference>
<evidence type="ECO:0000313" key="4">
    <source>
        <dbReference type="EnsemblMetazoa" id="CLYHEMP002065.1"/>
    </source>
</evidence>
<dbReference type="Pfam" id="PF01549">
    <property type="entry name" value="ShK"/>
    <property type="match status" value="2"/>
</dbReference>
<dbReference type="AlphaFoldDB" id="A0A7M5UPG3"/>
<protein>
    <recommendedName>
        <fullName evidence="3">ShKT domain-containing protein</fullName>
    </recommendedName>
</protein>
<sequence length="151" mass="16779">FSFIKLMFFLNGKSIYNMKTLIVVLASLIVASVTLGCEDKNKYCSRWTNFCDIDSFVKANCQKTCNICPGTCEDLNPNCPKWKKQYCSYHSYVKTQCRKTCNLCHITTLLPPKSSPSTSPPSTSSPSTSPPQTSPLQKSTPKTSDLPATFI</sequence>
<accession>A0A7M5UPG3</accession>
<feature type="domain" description="ShKT" evidence="3">
    <location>
        <begin position="72"/>
        <end position="104"/>
    </location>
</feature>
<keyword evidence="5" id="KW-1185">Reference proteome</keyword>
<name>A0A7M5UPG3_9CNID</name>
<dbReference type="Proteomes" id="UP000594262">
    <property type="component" value="Unplaced"/>
</dbReference>
<evidence type="ECO:0000256" key="1">
    <source>
        <dbReference type="PROSITE-ProRule" id="PRU01005"/>
    </source>
</evidence>
<evidence type="ECO:0000256" key="2">
    <source>
        <dbReference type="SAM" id="MobiDB-lite"/>
    </source>
</evidence>
<dbReference type="PANTHER" id="PTHR21724">
    <property type="entry name" value="SHKT DOMAIN-CONTAINING PROTEIN"/>
    <property type="match status" value="1"/>
</dbReference>
<organism evidence="4 5">
    <name type="scientific">Clytia hemisphaerica</name>
    <dbReference type="NCBI Taxonomy" id="252671"/>
    <lineage>
        <taxon>Eukaryota</taxon>
        <taxon>Metazoa</taxon>
        <taxon>Cnidaria</taxon>
        <taxon>Hydrozoa</taxon>
        <taxon>Hydroidolina</taxon>
        <taxon>Leptothecata</taxon>
        <taxon>Obeliida</taxon>
        <taxon>Clytiidae</taxon>
        <taxon>Clytia</taxon>
    </lineage>
</organism>
<dbReference type="Gene3D" id="1.10.10.1940">
    <property type="match status" value="2"/>
</dbReference>
<feature type="disulfide bond" evidence="1">
    <location>
        <begin position="79"/>
        <end position="97"/>
    </location>
</feature>
<dbReference type="EnsemblMetazoa" id="CLYHEMT002065.1">
    <property type="protein sequence ID" value="CLYHEMP002065.1"/>
    <property type="gene ID" value="CLYHEMG002065"/>
</dbReference>
<reference evidence="4" key="1">
    <citation type="submission" date="2021-01" db="UniProtKB">
        <authorList>
            <consortium name="EnsemblMetazoa"/>
        </authorList>
    </citation>
    <scope>IDENTIFICATION</scope>
</reference>
<comment type="caution">
    <text evidence="1">Lacks conserved residue(s) required for the propagation of feature annotation.</text>
</comment>
<evidence type="ECO:0000313" key="5">
    <source>
        <dbReference type="Proteomes" id="UP000594262"/>
    </source>
</evidence>
<dbReference type="SMART" id="SM00254">
    <property type="entry name" value="ShKT"/>
    <property type="match status" value="2"/>
</dbReference>
<dbReference type="OrthoDB" id="5863778at2759"/>
<dbReference type="PANTHER" id="PTHR21724:SF109">
    <property type="entry name" value="SHKT DOMAIN-CONTAINING PROTEIN"/>
    <property type="match status" value="1"/>
</dbReference>
<feature type="region of interest" description="Disordered" evidence="2">
    <location>
        <begin position="111"/>
        <end position="151"/>
    </location>
</feature>
<feature type="domain" description="ShKT" evidence="3">
    <location>
        <begin position="37"/>
        <end position="68"/>
    </location>
</feature>